<evidence type="ECO:0000313" key="2">
    <source>
        <dbReference type="Proteomes" id="UP000815325"/>
    </source>
</evidence>
<organism evidence="1 2">
    <name type="scientific">Dunaliella salina</name>
    <name type="common">Green alga</name>
    <name type="synonym">Protococcus salinus</name>
    <dbReference type="NCBI Taxonomy" id="3046"/>
    <lineage>
        <taxon>Eukaryota</taxon>
        <taxon>Viridiplantae</taxon>
        <taxon>Chlorophyta</taxon>
        <taxon>core chlorophytes</taxon>
        <taxon>Chlorophyceae</taxon>
        <taxon>CS clade</taxon>
        <taxon>Chlamydomonadales</taxon>
        <taxon>Dunaliellaceae</taxon>
        <taxon>Dunaliella</taxon>
    </lineage>
</organism>
<evidence type="ECO:0000313" key="1">
    <source>
        <dbReference type="EMBL" id="KAF5838561.1"/>
    </source>
</evidence>
<dbReference type="EMBL" id="MU069574">
    <property type="protein sequence ID" value="KAF5838561.1"/>
    <property type="molecule type" value="Genomic_DNA"/>
</dbReference>
<dbReference type="Proteomes" id="UP000815325">
    <property type="component" value="Unassembled WGS sequence"/>
</dbReference>
<keyword evidence="2" id="KW-1185">Reference proteome</keyword>
<reference evidence="1" key="1">
    <citation type="submission" date="2017-08" db="EMBL/GenBank/DDBJ databases">
        <authorList>
            <person name="Polle J.E."/>
            <person name="Barry K."/>
            <person name="Cushman J."/>
            <person name="Schmutz J."/>
            <person name="Tran D."/>
            <person name="Hathwaick L.T."/>
            <person name="Yim W.C."/>
            <person name="Jenkins J."/>
            <person name="Mckie-Krisberg Z.M."/>
            <person name="Prochnik S."/>
            <person name="Lindquist E."/>
            <person name="Dockter R.B."/>
            <person name="Adam C."/>
            <person name="Molina H."/>
            <person name="Bunkerborg J."/>
            <person name="Jin E."/>
            <person name="Buchheim M."/>
            <person name="Magnuson J."/>
        </authorList>
    </citation>
    <scope>NUCLEOTIDE SEQUENCE</scope>
    <source>
        <strain evidence="1">CCAP 19/18</strain>
    </source>
</reference>
<name>A0ABQ7GVB4_DUNSA</name>
<proteinExistence type="predicted"/>
<gene>
    <name evidence="1" type="ORF">DUNSADRAFT_2621</name>
</gene>
<protein>
    <recommendedName>
        <fullName evidence="3">Encoded protein</fullName>
    </recommendedName>
</protein>
<sequence length="117" mass="12608">MAVCFRTFGKDAGVSYLVCLFTHPSLNLAMLRDSAVVTAISRIRPPRPLASIRGTSNYLDMRSTLSPLRSGPSLCPPCMQGCPGSVHQVCISMCEVCQIAPVLVMQLGPQPNPWCAD</sequence>
<evidence type="ECO:0008006" key="3">
    <source>
        <dbReference type="Google" id="ProtNLM"/>
    </source>
</evidence>
<comment type="caution">
    <text evidence="1">The sequence shown here is derived from an EMBL/GenBank/DDBJ whole genome shotgun (WGS) entry which is preliminary data.</text>
</comment>
<accession>A0ABQ7GVB4</accession>